<accession>A0A9D0ZR99</accession>
<name>A0A9D0ZR99_9FIRM</name>
<feature type="transmembrane region" description="Helical" evidence="1">
    <location>
        <begin position="266"/>
        <end position="289"/>
    </location>
</feature>
<evidence type="ECO:0000313" key="4">
    <source>
        <dbReference type="Proteomes" id="UP000886786"/>
    </source>
</evidence>
<feature type="transmembrane region" description="Helical" evidence="1">
    <location>
        <begin position="48"/>
        <end position="69"/>
    </location>
</feature>
<sequence length="321" mass="35618">MKKLTSILIMAVLIFVAISILVDSESILRSVEFSLNIFKENIFPSLFPFFVLSNILVKCGFVELIGTLFKGIMGRMFRIKGAAAFVFIMSIISGNPANAKYTKELLDNGTLNKGEATKILCFTCFSNPLFILGTVSLTFLNNKEAGILILICHYLGNIIIGVMMRNYCPSEDGGKVSFREAIDKMHNKRISNNENLGVILTNSLTTSINTLLLVLGVITTFLVITTIISETISLNSVMQSTLNGFIEMTQGLKYISMEAIPLKLKCVLAVMMLSFGGLSVHMQIMSILSDAKIKYLPFLCARVMHSLISGMMVYLLFDFWF</sequence>
<gene>
    <name evidence="3" type="ORF">IAB27_04090</name>
</gene>
<evidence type="ECO:0000313" key="3">
    <source>
        <dbReference type="EMBL" id="HIQ90785.1"/>
    </source>
</evidence>
<dbReference type="InterPro" id="IPR011642">
    <property type="entry name" value="Gate_dom"/>
</dbReference>
<organism evidence="3 4">
    <name type="scientific">Candidatus Coprosoma intestinipullorum</name>
    <dbReference type="NCBI Taxonomy" id="2840752"/>
    <lineage>
        <taxon>Bacteria</taxon>
        <taxon>Bacillati</taxon>
        <taxon>Bacillota</taxon>
        <taxon>Bacillota incertae sedis</taxon>
        <taxon>Candidatus Coprosoma</taxon>
    </lineage>
</organism>
<reference evidence="3" key="1">
    <citation type="submission" date="2020-10" db="EMBL/GenBank/DDBJ databases">
        <authorList>
            <person name="Gilroy R."/>
        </authorList>
    </citation>
    <scope>NUCLEOTIDE SEQUENCE</scope>
    <source>
        <strain evidence="3">CHK147-3167</strain>
    </source>
</reference>
<dbReference type="EMBL" id="DVFV01000072">
    <property type="protein sequence ID" value="HIQ90785.1"/>
    <property type="molecule type" value="Genomic_DNA"/>
</dbReference>
<proteinExistence type="predicted"/>
<keyword evidence="1" id="KW-0472">Membrane</keyword>
<reference evidence="3" key="2">
    <citation type="journal article" date="2021" name="PeerJ">
        <title>Extensive microbial diversity within the chicken gut microbiome revealed by metagenomics and culture.</title>
        <authorList>
            <person name="Gilroy R."/>
            <person name="Ravi A."/>
            <person name="Getino M."/>
            <person name="Pursley I."/>
            <person name="Horton D.L."/>
            <person name="Alikhan N.F."/>
            <person name="Baker D."/>
            <person name="Gharbi K."/>
            <person name="Hall N."/>
            <person name="Watson M."/>
            <person name="Adriaenssens E.M."/>
            <person name="Foster-Nyarko E."/>
            <person name="Jarju S."/>
            <person name="Secka A."/>
            <person name="Antonio M."/>
            <person name="Oren A."/>
            <person name="Chaudhuri R.R."/>
            <person name="La Ragione R."/>
            <person name="Hildebrand F."/>
            <person name="Pallen M.J."/>
        </authorList>
    </citation>
    <scope>NUCLEOTIDE SEQUENCE</scope>
    <source>
        <strain evidence="3">CHK147-3167</strain>
    </source>
</reference>
<comment type="caution">
    <text evidence="3">The sequence shown here is derived from an EMBL/GenBank/DDBJ whole genome shotgun (WGS) entry which is preliminary data.</text>
</comment>
<keyword evidence="1" id="KW-1133">Transmembrane helix</keyword>
<protein>
    <recommendedName>
        <fullName evidence="2">Nucleoside transporter/FeoB GTPase Gate domain-containing protein</fullName>
    </recommendedName>
</protein>
<feature type="transmembrane region" description="Helical" evidence="1">
    <location>
        <begin position="208"/>
        <end position="228"/>
    </location>
</feature>
<feature type="transmembrane region" description="Helical" evidence="1">
    <location>
        <begin position="147"/>
        <end position="167"/>
    </location>
</feature>
<feature type="transmembrane region" description="Helical" evidence="1">
    <location>
        <begin position="119"/>
        <end position="140"/>
    </location>
</feature>
<feature type="transmembrane region" description="Helical" evidence="1">
    <location>
        <begin position="295"/>
        <end position="317"/>
    </location>
</feature>
<feature type="transmembrane region" description="Helical" evidence="1">
    <location>
        <begin position="81"/>
        <end position="99"/>
    </location>
</feature>
<feature type="domain" description="Nucleoside transporter/FeoB GTPase Gate" evidence="2">
    <location>
        <begin position="41"/>
        <end position="133"/>
    </location>
</feature>
<dbReference type="AlphaFoldDB" id="A0A9D0ZR99"/>
<evidence type="ECO:0000256" key="1">
    <source>
        <dbReference type="SAM" id="Phobius"/>
    </source>
</evidence>
<keyword evidence="1" id="KW-0812">Transmembrane</keyword>
<dbReference type="Pfam" id="PF07670">
    <property type="entry name" value="Gate"/>
    <property type="match status" value="1"/>
</dbReference>
<evidence type="ECO:0000259" key="2">
    <source>
        <dbReference type="Pfam" id="PF07670"/>
    </source>
</evidence>
<dbReference type="Proteomes" id="UP000886786">
    <property type="component" value="Unassembled WGS sequence"/>
</dbReference>